<dbReference type="Gene3D" id="3.30.360.10">
    <property type="entry name" value="Dihydrodipicolinate Reductase, domain 2"/>
    <property type="match status" value="1"/>
</dbReference>
<organism evidence="4 5">
    <name type="scientific">Tsukamurella paurometabola</name>
    <name type="common">Corynebacterium paurometabolum</name>
    <dbReference type="NCBI Taxonomy" id="2061"/>
    <lineage>
        <taxon>Bacteria</taxon>
        <taxon>Bacillati</taxon>
        <taxon>Actinomycetota</taxon>
        <taxon>Actinomycetes</taxon>
        <taxon>Mycobacteriales</taxon>
        <taxon>Tsukamurellaceae</taxon>
        <taxon>Tsukamurella</taxon>
    </lineage>
</organism>
<dbReference type="InterPro" id="IPR000683">
    <property type="entry name" value="Gfo/Idh/MocA-like_OxRdtase_N"/>
</dbReference>
<name>A0A3P8MES4_TSUPA</name>
<reference evidence="4 5" key="1">
    <citation type="submission" date="2018-12" db="EMBL/GenBank/DDBJ databases">
        <authorList>
            <consortium name="Pathogen Informatics"/>
        </authorList>
    </citation>
    <scope>NUCLEOTIDE SEQUENCE [LARGE SCALE GENOMIC DNA]</scope>
    <source>
        <strain evidence="4 5">NCTC10741</strain>
    </source>
</reference>
<keyword evidence="1 4" id="KW-0560">Oxidoreductase</keyword>
<dbReference type="RefSeq" id="WP_126197659.1">
    <property type="nucleotide sequence ID" value="NZ_CP085954.1"/>
</dbReference>
<evidence type="ECO:0000313" key="4">
    <source>
        <dbReference type="EMBL" id="VDR40723.1"/>
    </source>
</evidence>
<gene>
    <name evidence="4" type="primary">gfo_5</name>
    <name evidence="4" type="ORF">NCTC10741_03886</name>
</gene>
<dbReference type="Proteomes" id="UP000271626">
    <property type="component" value="Chromosome"/>
</dbReference>
<dbReference type="InterPro" id="IPR055170">
    <property type="entry name" value="GFO_IDH_MocA-like_dom"/>
</dbReference>
<dbReference type="AlphaFoldDB" id="A0A3P8MES4"/>
<dbReference type="Pfam" id="PF22725">
    <property type="entry name" value="GFO_IDH_MocA_C3"/>
    <property type="match status" value="1"/>
</dbReference>
<dbReference type="SUPFAM" id="SSF55347">
    <property type="entry name" value="Glyceraldehyde-3-phosphate dehydrogenase-like, C-terminal domain"/>
    <property type="match status" value="1"/>
</dbReference>
<dbReference type="PANTHER" id="PTHR43818">
    <property type="entry name" value="BCDNA.GH03377"/>
    <property type="match status" value="1"/>
</dbReference>
<accession>A0A3P8MES4</accession>
<feature type="domain" description="Gfo/Idh/MocA-like oxidoreductase N-terminal" evidence="2">
    <location>
        <begin position="7"/>
        <end position="134"/>
    </location>
</feature>
<dbReference type="SUPFAM" id="SSF51735">
    <property type="entry name" value="NAD(P)-binding Rossmann-fold domains"/>
    <property type="match status" value="1"/>
</dbReference>
<dbReference type="InterPro" id="IPR036291">
    <property type="entry name" value="NAD(P)-bd_dom_sf"/>
</dbReference>
<dbReference type="PANTHER" id="PTHR43818:SF11">
    <property type="entry name" value="BCDNA.GH03377"/>
    <property type="match status" value="1"/>
</dbReference>
<dbReference type="InterPro" id="IPR050463">
    <property type="entry name" value="Gfo/Idh/MocA_oxidrdct_glycsds"/>
</dbReference>
<dbReference type="GO" id="GO:0000166">
    <property type="term" value="F:nucleotide binding"/>
    <property type="evidence" value="ECO:0007669"/>
    <property type="project" value="InterPro"/>
</dbReference>
<dbReference type="Gene3D" id="3.40.50.720">
    <property type="entry name" value="NAD(P)-binding Rossmann-like Domain"/>
    <property type="match status" value="1"/>
</dbReference>
<dbReference type="EC" id="1.1.99.28" evidence="4"/>
<feature type="domain" description="GFO/IDH/MocA-like oxidoreductase" evidence="3">
    <location>
        <begin position="145"/>
        <end position="278"/>
    </location>
</feature>
<dbReference type="EMBL" id="LR131273">
    <property type="protein sequence ID" value="VDR40723.1"/>
    <property type="molecule type" value="Genomic_DNA"/>
</dbReference>
<protein>
    <submittedName>
        <fullName evidence="4">Glucose--fructose oxidoreductase</fullName>
        <ecNumber evidence="4">1.1.99.28</ecNumber>
    </submittedName>
</protein>
<evidence type="ECO:0000313" key="5">
    <source>
        <dbReference type="Proteomes" id="UP000271626"/>
    </source>
</evidence>
<proteinExistence type="predicted"/>
<dbReference type="OrthoDB" id="9792085at2"/>
<dbReference type="Pfam" id="PF01408">
    <property type="entry name" value="GFO_IDH_MocA"/>
    <property type="match status" value="1"/>
</dbReference>
<sequence>MRPDRIGIGQVGYAFMGRAHSQAWLAAREFFTPGRIPELTTLVGRDEAATRAVAERFGWAGIATDWRDLLNRSDIGLIDICTSGDSHADIAIAALEAGKHVLVEKPMANTLAEAEAMARAAESARRRGVRAMVGFTYRRVPALALARRIVERGGIGRVHSVRGQYLQDWLADPAAPWTWRLDRARAGSGALGDIGAHVIDLAQYVTGDTIRAVSGTLTTVYHRRTDDTGTERPVTVDDGCDVVARFRSGASGTFTATRLATGRKNALRLEVNGESGALAFDLEDMNHLEYYDAADGPDAGFRRIMVTDPEHPYLAGWWPPGHSLGYAQPFTHQAVDLLDAIAEGADPAPSFDDGLQVQRVLAAIEESSRTGRWVDTDVHHLQEAHR</sequence>
<evidence type="ECO:0000259" key="2">
    <source>
        <dbReference type="Pfam" id="PF01408"/>
    </source>
</evidence>
<evidence type="ECO:0000259" key="3">
    <source>
        <dbReference type="Pfam" id="PF22725"/>
    </source>
</evidence>
<dbReference type="GO" id="GO:0047061">
    <property type="term" value="F:glucose-fructose oxidoreductase activity"/>
    <property type="evidence" value="ECO:0007669"/>
    <property type="project" value="UniProtKB-EC"/>
</dbReference>
<evidence type="ECO:0000256" key="1">
    <source>
        <dbReference type="ARBA" id="ARBA00023002"/>
    </source>
</evidence>